<proteinExistence type="predicted"/>
<dbReference type="EMBL" id="CADEHS020000006">
    <property type="protein sequence ID" value="CAG9942224.1"/>
    <property type="molecule type" value="Genomic_DNA"/>
</dbReference>
<protein>
    <submittedName>
        <fullName evidence="1">Uncharacterized protein</fullName>
    </submittedName>
</protein>
<accession>A0ACA9TN33</accession>
<evidence type="ECO:0000313" key="2">
    <source>
        <dbReference type="Proteomes" id="UP000836387"/>
    </source>
</evidence>
<organism evidence="1 2">
    <name type="scientific">Clonostachys rosea f. rosea IK726</name>
    <dbReference type="NCBI Taxonomy" id="1349383"/>
    <lineage>
        <taxon>Eukaryota</taxon>
        <taxon>Fungi</taxon>
        <taxon>Dikarya</taxon>
        <taxon>Ascomycota</taxon>
        <taxon>Pezizomycotina</taxon>
        <taxon>Sordariomycetes</taxon>
        <taxon>Hypocreomycetidae</taxon>
        <taxon>Hypocreales</taxon>
        <taxon>Bionectriaceae</taxon>
        <taxon>Clonostachys</taxon>
    </lineage>
</organism>
<dbReference type="Proteomes" id="UP000836387">
    <property type="component" value="Unassembled WGS sequence"/>
</dbReference>
<reference evidence="1" key="1">
    <citation type="submission" date="2020-04" db="EMBL/GenBank/DDBJ databases">
        <authorList>
            <person name="Broberg M."/>
        </authorList>
    </citation>
    <scope>NUCLEOTIDE SEQUENCE</scope>
</reference>
<gene>
    <name evidence="1" type="ORF">CRV2_00009155</name>
</gene>
<comment type="caution">
    <text evidence="1">The sequence shown here is derived from an EMBL/GenBank/DDBJ whole genome shotgun (WGS) entry which is preliminary data.</text>
</comment>
<reference evidence="1" key="2">
    <citation type="submission" date="2021-10" db="EMBL/GenBank/DDBJ databases">
        <authorList>
            <person name="Piombo E."/>
        </authorList>
    </citation>
    <scope>NUCLEOTIDE SEQUENCE</scope>
</reference>
<keyword evidence="2" id="KW-1185">Reference proteome</keyword>
<sequence length="576" mass="65469">MIDIQKYTELIGYLLYLYYPLYNPFAEENSFEDGHKTAGLFTLDHSQLSDEESNTVNSWKKRYESSGDCMWLRSSKLYKDLGSDYNWDISFGRQITHGLIAEVVIRRTLSTKIDLPDGTVNFVGAGIPPSQFITREVTMFPHYAQEVLAISHEVQKRLWVPNPIRGSLLQFLQSGPNTSTSKESATQLNFGAYRKVTIVTPSCWAVPHFRGKTVAELQSLTNHMRQDIIRSDRQKKVSDARKNKKNPKPVPLGVNETRFLMSNDRFGGLSHKFKSTNLESGASFPNDPAQLVDWLMITNPQLVAALEIILDEIERHIRDQDLHTKRVENHVGKSKAAPDDNAPFPPRVLVFVDTPWVQSEFCSILEVLGIAVGRLSAEDTPRDRQTALDDFNNPTGKNVVLVANINTVNNGISAHFQCNTGIMLNIHPVPSNNEQSECRLIRIDQKRPVKWYHIKLKGSFHDVQEKSIIEKWICLLSAECTLPEWLPAEIVEMALYEFVKTRWATPFNRYGWVIAHEEGSSIATMHTEESEKLGHLATVLVKACVGITDPHSQAHWNKYRHAIAETFRELAIHDEK</sequence>
<name>A0ACA9TN33_BIOOC</name>
<evidence type="ECO:0000313" key="1">
    <source>
        <dbReference type="EMBL" id="CAG9942224.1"/>
    </source>
</evidence>